<dbReference type="InterPro" id="IPR022409">
    <property type="entry name" value="PKD/Chitinase_dom"/>
</dbReference>
<feature type="domain" description="PKD" evidence="1">
    <location>
        <begin position="944"/>
        <end position="978"/>
    </location>
</feature>
<sequence length="1091" mass="120089">MIKPLRILILLILSSWLVSGQYQPTFIANEGQWSQPFDYKYDMASGVVFLQGSSVVVSMIDEDALGDFHRAMHGEDVETRDYIQAHAYEVKLVGASLDISSVTKDKSHTKYNFFLGADSEKWKSGVGAYREVMYTDVYPGIDAKYYFTPEGNLKYDFVVKPKSNPKQIAMQYIGVDGMKLEHGNLTLQTSVREVLEMAPFAYQQINDERVEVPCEYNIEGDLVVFEIGNYNRKYPLVIDPELVFSTFSGSTANNFGFTATYSEDGGLYAGGIVFNDGGKYPATRGAFQINFAGPRVDVAISKFSADGSQLEYATYLGGGEDEMPYSLIETKNKQLVVYGSTGSSDFPTRPNAHDRTFAGGGNALSFFLGDASFPQGTDVFVCVLDSSGGTLPAATLYGGTGNDGINSLDYNYGDTFRGEVITDSIGNIYIVGSSNSTNLTVGPSAFIRTAPDSINGFVAAFDSTLSTLKWASYLGGIGEDNALSAKLSTDFQSIYIAGGTLSNDFNFPNEAYQSNRSGDRDGYIVELGVNDGNFISGTYNGSPGRDVNYFVDIDYTGDVYVFGQTLGDYPITTDSNIYHNASSSQYIHKFSSDLQKSKSSMVFGDGAHITNNISPTAFMVDECRNVYVSGWGGEVNRGANHNQGFTRNLPLTSDAFQSTTDGSDFYFMVLDASWKELSYATYFGGSNDDHVDGGTSRFSPDGTIYQAVCGGCPGNSNWPTTTNAYSRHNLGLDISACNLAAVKMEFSALEVEAKATLSKDSACVPFSAKVNNESFNGDIYKWILPNGSVINGNLDSIEVLIRGKHIYNLIAIDTMCNTIDTFALPVYGFSDSIVAKFEPVYDSCSNIFEVDFVNQSNDAISYSWNFGDGKKSTDVSPKHYYTKEGVYTVTMVAENKACGISDTVEKSLKFVKRASSNDFSIDYEPCRDGGDVKLSAWGTHFQDYEWNFGNGETAQGKAVNYSFSESGKYKISLSLKDSLCQRYFTKDTVLEIFSDGYTPWMPNIFTPNGDGLNDYFGLPEGAHPEFYKWVDMKIFNRWGKLIYETNDINKPWDGTFESNTLAEGVYFYTLEIEDACSNQKEFKGFVHLMNK</sequence>
<protein>
    <submittedName>
        <fullName evidence="2">PDK repeat-containing protein</fullName>
    </submittedName>
</protein>
<dbReference type="Pfam" id="PF13585">
    <property type="entry name" value="CHU_C"/>
    <property type="match status" value="1"/>
</dbReference>
<dbReference type="EMBL" id="CP003156">
    <property type="protein sequence ID" value="AEV32775.1"/>
    <property type="molecule type" value="Genomic_DNA"/>
</dbReference>
<name>G8R160_OWEHD</name>
<dbReference type="HOGENOM" id="CLU_003594_1_0_10"/>
<dbReference type="Proteomes" id="UP000005631">
    <property type="component" value="Chromosome"/>
</dbReference>
<evidence type="ECO:0000313" key="3">
    <source>
        <dbReference type="Proteomes" id="UP000005631"/>
    </source>
</evidence>
<dbReference type="OrthoDB" id="1652165at2"/>
<dbReference type="KEGG" id="oho:Oweho_1795"/>
<keyword evidence="3" id="KW-1185">Reference proteome</keyword>
<dbReference type="SUPFAM" id="SSF49299">
    <property type="entry name" value="PKD domain"/>
    <property type="match status" value="2"/>
</dbReference>
<evidence type="ECO:0000259" key="1">
    <source>
        <dbReference type="PROSITE" id="PS50093"/>
    </source>
</evidence>
<dbReference type="InterPro" id="IPR026341">
    <property type="entry name" value="T9SS_type_B"/>
</dbReference>
<dbReference type="PROSITE" id="PS50093">
    <property type="entry name" value="PKD"/>
    <property type="match status" value="2"/>
</dbReference>
<gene>
    <name evidence="2" type="ordered locus">Oweho_1795</name>
</gene>
<dbReference type="STRING" id="926562.Oweho_1795"/>
<reference evidence="2 3" key="1">
    <citation type="journal article" date="2012" name="Stand. Genomic Sci.">
        <title>Genome sequence of the orange-pigmented seawater bacterium Owenweeksia hongkongensis type strain (UST20020801(T)).</title>
        <authorList>
            <person name="Riedel T."/>
            <person name="Held B."/>
            <person name="Nolan M."/>
            <person name="Lucas S."/>
            <person name="Lapidus A."/>
            <person name="Tice H."/>
            <person name="Del Rio T.G."/>
            <person name="Cheng J.F."/>
            <person name="Han C."/>
            <person name="Tapia R."/>
            <person name="Goodwin L.A."/>
            <person name="Pitluck S."/>
            <person name="Liolios K."/>
            <person name="Mavromatis K."/>
            <person name="Pagani I."/>
            <person name="Ivanova N."/>
            <person name="Mikhailova N."/>
            <person name="Pati A."/>
            <person name="Chen A."/>
            <person name="Palaniappan K."/>
            <person name="Rohde M."/>
            <person name="Tindall B.J."/>
            <person name="Detter J.C."/>
            <person name="Goker M."/>
            <person name="Woyke T."/>
            <person name="Bristow J."/>
            <person name="Eisen J.A."/>
            <person name="Markowitz V."/>
            <person name="Hugenholtz P."/>
            <person name="Klenk H.P."/>
            <person name="Kyrpides N.C."/>
        </authorList>
    </citation>
    <scope>NUCLEOTIDE SEQUENCE</scope>
    <source>
        <strain evidence="3">DSM 17368 / JCM 12287 / NRRL B-23963</strain>
    </source>
</reference>
<dbReference type="CDD" id="cd00146">
    <property type="entry name" value="PKD"/>
    <property type="match status" value="2"/>
</dbReference>
<dbReference type="PATRIC" id="fig|926562.3.peg.1798"/>
<dbReference type="PANTHER" id="PTHR35580">
    <property type="entry name" value="CELL SURFACE GLYCOPROTEIN (S-LAYER PROTEIN)-LIKE PROTEIN"/>
    <property type="match status" value="1"/>
</dbReference>
<proteinExistence type="predicted"/>
<dbReference type="InterPro" id="IPR052918">
    <property type="entry name" value="Motility_Chemotaxis_Reg"/>
</dbReference>
<dbReference type="eggNOG" id="COG3291">
    <property type="taxonomic scope" value="Bacteria"/>
</dbReference>
<evidence type="ECO:0000313" key="2">
    <source>
        <dbReference type="EMBL" id="AEV32775.1"/>
    </source>
</evidence>
<dbReference type="NCBIfam" id="TIGR04131">
    <property type="entry name" value="Bac_Flav_CTERM"/>
    <property type="match status" value="1"/>
</dbReference>
<accession>G8R160</accession>
<dbReference type="Gene3D" id="2.60.40.10">
    <property type="entry name" value="Immunoglobulins"/>
    <property type="match status" value="2"/>
</dbReference>
<dbReference type="AlphaFoldDB" id="G8R160"/>
<dbReference type="SMART" id="SM00089">
    <property type="entry name" value="PKD"/>
    <property type="match status" value="2"/>
</dbReference>
<dbReference type="PANTHER" id="PTHR35580:SF1">
    <property type="entry name" value="PHYTASE-LIKE DOMAIN-CONTAINING PROTEIN"/>
    <property type="match status" value="1"/>
</dbReference>
<dbReference type="Pfam" id="PF25778">
    <property type="entry name" value="DUF7948"/>
    <property type="match status" value="1"/>
</dbReference>
<dbReference type="Pfam" id="PF18911">
    <property type="entry name" value="PKD_4"/>
    <property type="match status" value="2"/>
</dbReference>
<dbReference type="RefSeq" id="WP_014202131.1">
    <property type="nucleotide sequence ID" value="NC_016599.1"/>
</dbReference>
<dbReference type="InterPro" id="IPR035986">
    <property type="entry name" value="PKD_dom_sf"/>
</dbReference>
<organism evidence="2 3">
    <name type="scientific">Owenweeksia hongkongensis (strain DSM 17368 / CIP 108786 / JCM 12287 / NRRL B-23963 / UST20020801)</name>
    <dbReference type="NCBI Taxonomy" id="926562"/>
    <lineage>
        <taxon>Bacteria</taxon>
        <taxon>Pseudomonadati</taxon>
        <taxon>Bacteroidota</taxon>
        <taxon>Flavobacteriia</taxon>
        <taxon>Flavobacteriales</taxon>
        <taxon>Owenweeksiaceae</taxon>
        <taxon>Owenweeksia</taxon>
    </lineage>
</organism>
<feature type="domain" description="PKD" evidence="1">
    <location>
        <begin position="854"/>
        <end position="897"/>
    </location>
</feature>
<dbReference type="InterPro" id="IPR057708">
    <property type="entry name" value="DUF7948"/>
</dbReference>
<dbReference type="InterPro" id="IPR000601">
    <property type="entry name" value="PKD_dom"/>
</dbReference>
<dbReference type="InterPro" id="IPR013783">
    <property type="entry name" value="Ig-like_fold"/>
</dbReference>